<dbReference type="SUPFAM" id="SSF51905">
    <property type="entry name" value="FAD/NAD(P)-binding domain"/>
    <property type="match status" value="1"/>
</dbReference>
<dbReference type="GO" id="GO:0004497">
    <property type="term" value="F:monooxygenase activity"/>
    <property type="evidence" value="ECO:0007669"/>
    <property type="project" value="UniProtKB-KW"/>
</dbReference>
<dbReference type="InterPro" id="IPR002938">
    <property type="entry name" value="FAD-bd"/>
</dbReference>
<organism evidence="2 3">
    <name type="scientific">Pseudonocardia charpentierae</name>
    <dbReference type="NCBI Taxonomy" id="3075545"/>
    <lineage>
        <taxon>Bacteria</taxon>
        <taxon>Bacillati</taxon>
        <taxon>Actinomycetota</taxon>
        <taxon>Actinomycetes</taxon>
        <taxon>Pseudonocardiales</taxon>
        <taxon>Pseudonocardiaceae</taxon>
        <taxon>Pseudonocardia</taxon>
    </lineage>
</organism>
<keyword evidence="2" id="KW-0560">Oxidoreductase</keyword>
<evidence type="ECO:0000313" key="3">
    <source>
        <dbReference type="Proteomes" id="UP001183202"/>
    </source>
</evidence>
<dbReference type="RefSeq" id="WP_311559971.1">
    <property type="nucleotide sequence ID" value="NZ_JAVREJ010000033.1"/>
</dbReference>
<keyword evidence="3" id="KW-1185">Reference proteome</keyword>
<feature type="domain" description="FAD-binding" evidence="1">
    <location>
        <begin position="2"/>
        <end position="63"/>
    </location>
</feature>
<gene>
    <name evidence="2" type="ORF">RM445_28540</name>
</gene>
<proteinExistence type="predicted"/>
<reference evidence="3" key="1">
    <citation type="submission" date="2023-07" db="EMBL/GenBank/DDBJ databases">
        <title>30 novel species of actinomycetes from the DSMZ collection.</title>
        <authorList>
            <person name="Nouioui I."/>
        </authorList>
    </citation>
    <scope>NUCLEOTIDE SEQUENCE [LARGE SCALE GENOMIC DNA]</scope>
    <source>
        <strain evidence="3">DSM 45834</strain>
    </source>
</reference>
<keyword evidence="2" id="KW-0503">Monooxygenase</keyword>
<protein>
    <submittedName>
        <fullName evidence="2">FAD-dependent monooxygenase</fullName>
    </submittedName>
</protein>
<evidence type="ECO:0000259" key="1">
    <source>
        <dbReference type="Pfam" id="PF01494"/>
    </source>
</evidence>
<evidence type="ECO:0000313" key="2">
    <source>
        <dbReference type="EMBL" id="MDT0353457.1"/>
    </source>
</evidence>
<name>A0ABU2NIQ7_9PSEU</name>
<dbReference type="Gene3D" id="3.50.50.60">
    <property type="entry name" value="FAD/NAD(P)-binding domain"/>
    <property type="match status" value="1"/>
</dbReference>
<sequence>MVVGAGPTGLVLACGLAARGIEPLVLDHVAQGGNTSRAAVVHARTLEVLEDIEVTEQLLRLSAVELAHAA</sequence>
<dbReference type="Proteomes" id="UP001183202">
    <property type="component" value="Unassembled WGS sequence"/>
</dbReference>
<comment type="caution">
    <text evidence="2">The sequence shown here is derived from an EMBL/GenBank/DDBJ whole genome shotgun (WGS) entry which is preliminary data.</text>
</comment>
<dbReference type="InterPro" id="IPR036188">
    <property type="entry name" value="FAD/NAD-bd_sf"/>
</dbReference>
<dbReference type="Pfam" id="PF01494">
    <property type="entry name" value="FAD_binding_3"/>
    <property type="match status" value="1"/>
</dbReference>
<dbReference type="EMBL" id="JAVREJ010000033">
    <property type="protein sequence ID" value="MDT0353457.1"/>
    <property type="molecule type" value="Genomic_DNA"/>
</dbReference>
<accession>A0ABU2NIQ7</accession>